<evidence type="ECO:0000259" key="5">
    <source>
        <dbReference type="PROSITE" id="PS50056"/>
    </source>
</evidence>
<dbReference type="Proteomes" id="UP001497480">
    <property type="component" value="Unassembled WGS sequence"/>
</dbReference>
<dbReference type="InterPro" id="IPR000387">
    <property type="entry name" value="Tyr_Pase_dom"/>
</dbReference>
<dbReference type="InterPro" id="IPR016130">
    <property type="entry name" value="Tyr_Pase_AS"/>
</dbReference>
<dbReference type="Pfam" id="PF00782">
    <property type="entry name" value="DSPc"/>
    <property type="match status" value="1"/>
</dbReference>
<sequence length="684" mass="76026">MVGEEEGKDSAGGGHRRTYSRSVSWTDRVLSSGKPHNKPRSLLPSLQPLSINKSSVQEWPSAGSDDLGVWPLPQTPRGSIRSTELGSMNEFQFKRDKLAFYDKECSRIADHVYLGSDTVAKNHELLRQNGITHVLNCVGFVCPEYFKSDFVYKTLWLKDSPTEDITSILYDVFDYFEDVREQGGRVLVHCCRGVSRSTSLVIAYIMWRESQSFEDAFQYVKNARGVTNPNMGFASQLFQCQKRVHAMPASPKSILRMYRMAPHSPYDPLHLVPKMVNQPCAQTLDCRGAFIIHVPSAIYVWTGKNCNCVMSCNAKSAADQVIRYERARGPVLMIHEDEEPPDFWIALSNEQLLSGNCDKVEVKKDTALASSERMEIDDAVDNWIRPRKVDEYDLDFEIFHKALAGGVVPPFSVSNDESETCLPARENGWGRLRRKLASGLMKGLFPSCKSTNSSKGESCAIMEEEDEKQHSVVDPSSPSSNHPCGSRDLFECFPDNSSDRVKDTLEVMDHFVPSVDSSLPPSPGGMSDSYACFLSNSPKLSSKSLTLSPSSSDYASSFTFSPSSTNWSSRLPSPSSLESTEAFYGKDASSLDGFFSLQKETVSSPSKAYSANHLLRRADFYSRSKGSSPSIAERRGNNLPPHMVLLSVNESPCDHKALVRSQSFSLPDLDDNLKKDVSSDVQAI</sequence>
<evidence type="ECO:0000313" key="7">
    <source>
        <dbReference type="Proteomes" id="UP001497480"/>
    </source>
</evidence>
<accession>A0AAV1YA16</accession>
<proteinExistence type="predicted"/>
<evidence type="ECO:0000256" key="3">
    <source>
        <dbReference type="SAM" id="MobiDB-lite"/>
    </source>
</evidence>
<reference evidence="6 7" key="1">
    <citation type="submission" date="2024-03" db="EMBL/GenBank/DDBJ databases">
        <authorList>
            <person name="Martinez-Hernandez J."/>
        </authorList>
    </citation>
    <scope>NUCLEOTIDE SEQUENCE [LARGE SCALE GENOMIC DNA]</scope>
</reference>
<keyword evidence="7" id="KW-1185">Reference proteome</keyword>
<dbReference type="Gene3D" id="3.90.190.10">
    <property type="entry name" value="Protein tyrosine phosphatase superfamily"/>
    <property type="match status" value="1"/>
</dbReference>
<dbReference type="InterPro" id="IPR020422">
    <property type="entry name" value="TYR_PHOSPHATASE_DUAL_dom"/>
</dbReference>
<protein>
    <submittedName>
        <fullName evidence="6">Uncharacterized protein</fullName>
    </submittedName>
</protein>
<dbReference type="EMBL" id="CAXHTB010000022">
    <property type="protein sequence ID" value="CAL0329924.1"/>
    <property type="molecule type" value="Genomic_DNA"/>
</dbReference>
<dbReference type="InterPro" id="IPR029006">
    <property type="entry name" value="ADF-H/Gelsolin-like_dom_sf"/>
</dbReference>
<dbReference type="PROSITE" id="PS00383">
    <property type="entry name" value="TYR_PHOSPHATASE_1"/>
    <property type="match status" value="1"/>
</dbReference>
<feature type="domain" description="Tyrosine-protein phosphatase" evidence="4">
    <location>
        <begin position="104"/>
        <end position="246"/>
    </location>
</feature>
<gene>
    <name evidence="6" type="ORF">LLUT_LOCUS30984</name>
</gene>
<dbReference type="PROSITE" id="PS50054">
    <property type="entry name" value="TYR_PHOSPHATASE_DUAL"/>
    <property type="match status" value="1"/>
</dbReference>
<dbReference type="PANTHER" id="PTHR46381:SF2">
    <property type="entry name" value="MAP KINASE PHOSPHATASE"/>
    <property type="match status" value="1"/>
</dbReference>
<dbReference type="PROSITE" id="PS50056">
    <property type="entry name" value="TYR_PHOSPHATASE_2"/>
    <property type="match status" value="1"/>
</dbReference>
<dbReference type="InterPro" id="IPR029021">
    <property type="entry name" value="Prot-tyrosine_phosphatase-like"/>
</dbReference>
<dbReference type="SUPFAM" id="SSF52799">
    <property type="entry name" value="(Phosphotyrosine protein) phosphatases II"/>
    <property type="match status" value="1"/>
</dbReference>
<dbReference type="GO" id="GO:0004721">
    <property type="term" value="F:phosphoprotein phosphatase activity"/>
    <property type="evidence" value="ECO:0007669"/>
    <property type="project" value="UniProtKB-KW"/>
</dbReference>
<organism evidence="6 7">
    <name type="scientific">Lupinus luteus</name>
    <name type="common">European yellow lupine</name>
    <dbReference type="NCBI Taxonomy" id="3873"/>
    <lineage>
        <taxon>Eukaryota</taxon>
        <taxon>Viridiplantae</taxon>
        <taxon>Streptophyta</taxon>
        <taxon>Embryophyta</taxon>
        <taxon>Tracheophyta</taxon>
        <taxon>Spermatophyta</taxon>
        <taxon>Magnoliopsida</taxon>
        <taxon>eudicotyledons</taxon>
        <taxon>Gunneridae</taxon>
        <taxon>Pentapetalae</taxon>
        <taxon>rosids</taxon>
        <taxon>fabids</taxon>
        <taxon>Fabales</taxon>
        <taxon>Fabaceae</taxon>
        <taxon>Papilionoideae</taxon>
        <taxon>50 kb inversion clade</taxon>
        <taxon>genistoids sensu lato</taxon>
        <taxon>core genistoids</taxon>
        <taxon>Genisteae</taxon>
        <taxon>Lupinus</taxon>
    </lineage>
</organism>
<dbReference type="SMART" id="SM00195">
    <property type="entry name" value="DSPc"/>
    <property type="match status" value="1"/>
</dbReference>
<evidence type="ECO:0000256" key="1">
    <source>
        <dbReference type="ARBA" id="ARBA00022801"/>
    </source>
</evidence>
<feature type="compositionally biased region" description="Polar residues" evidence="3">
    <location>
        <begin position="474"/>
        <end position="483"/>
    </location>
</feature>
<evidence type="ECO:0000259" key="4">
    <source>
        <dbReference type="PROSITE" id="PS50054"/>
    </source>
</evidence>
<evidence type="ECO:0000256" key="2">
    <source>
        <dbReference type="ARBA" id="ARBA00022912"/>
    </source>
</evidence>
<feature type="domain" description="Tyrosine specific protein phosphatases" evidence="5">
    <location>
        <begin position="163"/>
        <end position="224"/>
    </location>
</feature>
<feature type="region of interest" description="Disordered" evidence="3">
    <location>
        <begin position="455"/>
        <end position="483"/>
    </location>
</feature>
<dbReference type="SUPFAM" id="SSF55753">
    <property type="entry name" value="Actin depolymerizing proteins"/>
    <property type="match status" value="1"/>
</dbReference>
<dbReference type="AlphaFoldDB" id="A0AAV1YA16"/>
<evidence type="ECO:0000313" key="6">
    <source>
        <dbReference type="EMBL" id="CAL0329924.1"/>
    </source>
</evidence>
<comment type="caution">
    <text evidence="6">The sequence shown here is derived from an EMBL/GenBank/DDBJ whole genome shotgun (WGS) entry which is preliminary data.</text>
</comment>
<dbReference type="InterPro" id="IPR000340">
    <property type="entry name" value="Dual-sp_phosphatase_cat-dom"/>
</dbReference>
<feature type="region of interest" description="Disordered" evidence="3">
    <location>
        <begin position="1"/>
        <end position="46"/>
    </location>
</feature>
<keyword evidence="1" id="KW-0378">Hydrolase</keyword>
<name>A0AAV1YA16_LUPLU</name>
<dbReference type="PANTHER" id="PTHR46381">
    <property type="entry name" value="MKPA PROTEIN"/>
    <property type="match status" value="1"/>
</dbReference>
<keyword evidence="2" id="KW-0904">Protein phosphatase</keyword>
<dbReference type="CDD" id="cd14498">
    <property type="entry name" value="DSP"/>
    <property type="match status" value="1"/>
</dbReference>
<dbReference type="Gene3D" id="3.40.20.10">
    <property type="entry name" value="Severin"/>
    <property type="match status" value="1"/>
</dbReference>